<dbReference type="GO" id="GO:0006401">
    <property type="term" value="P:RNA catabolic process"/>
    <property type="evidence" value="ECO:0007669"/>
    <property type="project" value="TreeGrafter"/>
</dbReference>
<evidence type="ECO:0000256" key="2">
    <source>
        <dbReference type="RuleBase" id="RU004328"/>
    </source>
</evidence>
<accession>A0A1V4AY71</accession>
<dbReference type="AlphaFoldDB" id="A0A1V4AY71"/>
<evidence type="ECO:0000313" key="3">
    <source>
        <dbReference type="EMBL" id="STO59801.1"/>
    </source>
</evidence>
<dbReference type="GO" id="GO:0003723">
    <property type="term" value="F:RNA binding"/>
    <property type="evidence" value="ECO:0007669"/>
    <property type="project" value="InterPro"/>
</dbReference>
<dbReference type="InterPro" id="IPR001568">
    <property type="entry name" value="RNase_T2-like"/>
</dbReference>
<keyword evidence="4" id="KW-1185">Reference proteome</keyword>
<dbReference type="Gene3D" id="3.90.730.10">
    <property type="entry name" value="Ribonuclease T2-like"/>
    <property type="match status" value="1"/>
</dbReference>
<name>A0A1V4AY71_9PAST</name>
<dbReference type="PANTHER" id="PTHR11240">
    <property type="entry name" value="RIBONUCLEASE T2"/>
    <property type="match status" value="1"/>
</dbReference>
<dbReference type="STRING" id="733.B0186_11450"/>
<dbReference type="InterPro" id="IPR036430">
    <property type="entry name" value="RNase_T2-like_sf"/>
</dbReference>
<dbReference type="RefSeq" id="WP_078219579.1">
    <property type="nucleotide sequence ID" value="NZ_MUXZ01000076.1"/>
</dbReference>
<dbReference type="GO" id="GO:0033897">
    <property type="term" value="F:ribonuclease T2 activity"/>
    <property type="evidence" value="ECO:0007669"/>
    <property type="project" value="InterPro"/>
</dbReference>
<comment type="similarity">
    <text evidence="1 2">Belongs to the RNase T2 family.</text>
</comment>
<protein>
    <submittedName>
        <fullName evidence="3">Ribonuclease I</fullName>
    </submittedName>
</protein>
<dbReference type="Pfam" id="PF00445">
    <property type="entry name" value="Ribonuclease_T2"/>
    <property type="match status" value="1"/>
</dbReference>
<evidence type="ECO:0000256" key="1">
    <source>
        <dbReference type="ARBA" id="ARBA00007469"/>
    </source>
</evidence>
<evidence type="ECO:0000313" key="4">
    <source>
        <dbReference type="Proteomes" id="UP000254329"/>
    </source>
</evidence>
<reference evidence="3 4" key="1">
    <citation type="submission" date="2018-06" db="EMBL/GenBank/DDBJ databases">
        <authorList>
            <consortium name="Pathogen Informatics"/>
            <person name="Doyle S."/>
        </authorList>
    </citation>
    <scope>NUCLEOTIDE SEQUENCE [LARGE SCALE GENOMIC DNA]</scope>
    <source>
        <strain evidence="3 4">NCTC1659</strain>
    </source>
</reference>
<sequence length="246" mass="28664">MRKKQLNFFSLLVLALLSLFFFVWEHFFPSEQKSEAISEPTAQSIPQPKPKLKSIPANYDYVMANDSIGQNKQAKTDYYTLVLSWSPAFCDSQRERYGKNLPTSMQLQCDTTQKFGWVIHGLWAQNKNARQISEHPRFCQGDLPMLPSSVIEPYLAESPSATLLQGEWEKHGACAFRQAEQYFKKQQELYRTLTLPKQQFNSRNELFAWMKKNNPQLKNAYFGASHNELFICYGLDWQVIDCPRNR</sequence>
<dbReference type="InterPro" id="IPR033130">
    <property type="entry name" value="RNase_T2_His_AS_2"/>
</dbReference>
<dbReference type="EMBL" id="UGHF01000001">
    <property type="protein sequence ID" value="STO59801.1"/>
    <property type="molecule type" value="Genomic_DNA"/>
</dbReference>
<dbReference type="SUPFAM" id="SSF55895">
    <property type="entry name" value="Ribonuclease Rh-like"/>
    <property type="match status" value="1"/>
</dbReference>
<dbReference type="Proteomes" id="UP000254329">
    <property type="component" value="Unassembled WGS sequence"/>
</dbReference>
<organism evidence="3 4">
    <name type="scientific">Canicola haemoglobinophilus</name>
    <dbReference type="NCBI Taxonomy" id="733"/>
    <lineage>
        <taxon>Bacteria</taxon>
        <taxon>Pseudomonadati</taxon>
        <taxon>Pseudomonadota</taxon>
        <taxon>Gammaproteobacteria</taxon>
        <taxon>Pasteurellales</taxon>
        <taxon>Pasteurellaceae</taxon>
        <taxon>Canicola</taxon>
    </lineage>
</organism>
<proteinExistence type="inferred from homology"/>
<dbReference type="PANTHER" id="PTHR11240:SF22">
    <property type="entry name" value="RIBONUCLEASE T2"/>
    <property type="match status" value="1"/>
</dbReference>
<dbReference type="PROSITE" id="PS00531">
    <property type="entry name" value="RNASE_T2_2"/>
    <property type="match status" value="1"/>
</dbReference>
<gene>
    <name evidence="3" type="ORF">NCTC1659_01066</name>
</gene>